<dbReference type="GO" id="GO:0043565">
    <property type="term" value="F:sequence-specific DNA binding"/>
    <property type="evidence" value="ECO:0007669"/>
    <property type="project" value="InterPro"/>
</dbReference>
<proteinExistence type="predicted"/>
<gene>
    <name evidence="5" type="ORF">E4665_17175</name>
</gene>
<dbReference type="OrthoDB" id="247151at2"/>
<dbReference type="InterPro" id="IPR009057">
    <property type="entry name" value="Homeodomain-like_sf"/>
</dbReference>
<evidence type="ECO:0000313" key="6">
    <source>
        <dbReference type="Proteomes" id="UP000298347"/>
    </source>
</evidence>
<sequence>MRPISIDPGIIRHFLKHRIDEQREYFLHPPYIIETRLLKAVSAGNFETAYDLLEKINQLERAMLSEEPVRSLKNSLICSCTLLTRAVIEGGVPPEVAFNFSDANILEIEKIDNRKELLAFEYTMLQGFVRKLKDVLSQLHSYSHPVQMTVEYIHEKVLQDFSIHDLAEHVYLNPNYLSHLFKKEVGCSLTEFINRERVEESLYFLVHTNSSVSEIALLFHFCNQSYYSSLFRKYCGVTPTEYREHRGGKAKISRTHQQSIEKEVWI</sequence>
<name>A0A4Z0GJB5_9BACL</name>
<keyword evidence="1" id="KW-0805">Transcription regulation</keyword>
<dbReference type="Pfam" id="PF12833">
    <property type="entry name" value="HTH_18"/>
    <property type="match status" value="1"/>
</dbReference>
<evidence type="ECO:0000256" key="1">
    <source>
        <dbReference type="ARBA" id="ARBA00023015"/>
    </source>
</evidence>
<accession>A0A4Z0GJB5</accession>
<dbReference type="EMBL" id="SRJD01000034">
    <property type="protein sequence ID" value="TGA95939.1"/>
    <property type="molecule type" value="Genomic_DNA"/>
</dbReference>
<dbReference type="Gene3D" id="1.10.10.60">
    <property type="entry name" value="Homeodomain-like"/>
    <property type="match status" value="2"/>
</dbReference>
<dbReference type="AlphaFoldDB" id="A0A4Z0GJB5"/>
<dbReference type="InterPro" id="IPR018060">
    <property type="entry name" value="HTH_AraC"/>
</dbReference>
<evidence type="ECO:0000256" key="3">
    <source>
        <dbReference type="ARBA" id="ARBA00023163"/>
    </source>
</evidence>
<dbReference type="PROSITE" id="PS01124">
    <property type="entry name" value="HTH_ARAC_FAMILY_2"/>
    <property type="match status" value="1"/>
</dbReference>
<dbReference type="Proteomes" id="UP000298347">
    <property type="component" value="Unassembled WGS sequence"/>
</dbReference>
<comment type="caution">
    <text evidence="5">The sequence shown here is derived from an EMBL/GenBank/DDBJ whole genome shotgun (WGS) entry which is preliminary data.</text>
</comment>
<organism evidence="5 6">
    <name type="scientific">Sporolactobacillus shoreae</name>
    <dbReference type="NCBI Taxonomy" id="1465501"/>
    <lineage>
        <taxon>Bacteria</taxon>
        <taxon>Bacillati</taxon>
        <taxon>Bacillota</taxon>
        <taxon>Bacilli</taxon>
        <taxon>Bacillales</taxon>
        <taxon>Sporolactobacillaceae</taxon>
        <taxon>Sporolactobacillus</taxon>
    </lineage>
</organism>
<keyword evidence="3" id="KW-0804">Transcription</keyword>
<dbReference type="SMART" id="SM00342">
    <property type="entry name" value="HTH_ARAC"/>
    <property type="match status" value="1"/>
</dbReference>
<evidence type="ECO:0000313" key="5">
    <source>
        <dbReference type="EMBL" id="TGA95939.1"/>
    </source>
</evidence>
<keyword evidence="2" id="KW-0238">DNA-binding</keyword>
<dbReference type="PANTHER" id="PTHR43280:SF2">
    <property type="entry name" value="HTH-TYPE TRANSCRIPTIONAL REGULATOR EXSA"/>
    <property type="match status" value="1"/>
</dbReference>
<dbReference type="GO" id="GO:0003700">
    <property type="term" value="F:DNA-binding transcription factor activity"/>
    <property type="evidence" value="ECO:0007669"/>
    <property type="project" value="InterPro"/>
</dbReference>
<protein>
    <submittedName>
        <fullName evidence="5">AraC family transcriptional regulator</fullName>
    </submittedName>
</protein>
<keyword evidence="6" id="KW-1185">Reference proteome</keyword>
<dbReference type="SUPFAM" id="SSF46689">
    <property type="entry name" value="Homeodomain-like"/>
    <property type="match status" value="2"/>
</dbReference>
<evidence type="ECO:0000256" key="2">
    <source>
        <dbReference type="ARBA" id="ARBA00023125"/>
    </source>
</evidence>
<evidence type="ECO:0000259" key="4">
    <source>
        <dbReference type="PROSITE" id="PS01124"/>
    </source>
</evidence>
<reference evidence="5 6" key="1">
    <citation type="journal article" date="2015" name="Int. J. Syst. Evol. Microbiol.">
        <title>Sporolactobacillus shoreae sp. nov. and Sporolactobacillus spathodeae sp. nov., two spore-forming lactic acid bacteria isolated from tree barks in Thailand.</title>
        <authorList>
            <person name="Thamacharoensuk T."/>
            <person name="Kitahara M."/>
            <person name="Ohkuma M."/>
            <person name="Thongchul N."/>
            <person name="Tanasupawat S."/>
        </authorList>
    </citation>
    <scope>NUCLEOTIDE SEQUENCE [LARGE SCALE GENOMIC DNA]</scope>
    <source>
        <strain evidence="5 6">BK92</strain>
    </source>
</reference>
<dbReference type="PANTHER" id="PTHR43280">
    <property type="entry name" value="ARAC-FAMILY TRANSCRIPTIONAL REGULATOR"/>
    <property type="match status" value="1"/>
</dbReference>
<dbReference type="RefSeq" id="WP_135350029.1">
    <property type="nucleotide sequence ID" value="NZ_SRJD01000034.1"/>
</dbReference>
<feature type="domain" description="HTH araC/xylS-type" evidence="4">
    <location>
        <begin position="147"/>
        <end position="245"/>
    </location>
</feature>